<dbReference type="OrthoDB" id="9813569at2"/>
<dbReference type="Pfam" id="PF00294">
    <property type="entry name" value="PfkB"/>
    <property type="match status" value="1"/>
</dbReference>
<dbReference type="EMBL" id="VRTY01000025">
    <property type="protein sequence ID" value="TXK48064.1"/>
    <property type="molecule type" value="Genomic_DNA"/>
</dbReference>
<keyword evidence="2" id="KW-0808">Transferase</keyword>
<dbReference type="GO" id="GO:0016301">
    <property type="term" value="F:kinase activity"/>
    <property type="evidence" value="ECO:0007669"/>
    <property type="project" value="UniProtKB-KW"/>
</dbReference>
<dbReference type="SUPFAM" id="SSF53613">
    <property type="entry name" value="Ribokinase-like"/>
    <property type="match status" value="1"/>
</dbReference>
<dbReference type="Gene3D" id="3.40.1190.20">
    <property type="match status" value="1"/>
</dbReference>
<feature type="domain" description="Carbohydrate kinase PfkB" evidence="4">
    <location>
        <begin position="15"/>
        <end position="287"/>
    </location>
</feature>
<dbReference type="PROSITE" id="PS00584">
    <property type="entry name" value="PFKB_KINASES_2"/>
    <property type="match status" value="1"/>
</dbReference>
<comment type="similarity">
    <text evidence="1">Belongs to the carbohydrate kinase PfkB family.</text>
</comment>
<organism evidence="5 6">
    <name type="scientific">Pontibacter qinzhouensis</name>
    <dbReference type="NCBI Taxonomy" id="2603253"/>
    <lineage>
        <taxon>Bacteria</taxon>
        <taxon>Pseudomonadati</taxon>
        <taxon>Bacteroidota</taxon>
        <taxon>Cytophagia</taxon>
        <taxon>Cytophagales</taxon>
        <taxon>Hymenobacteraceae</taxon>
        <taxon>Pontibacter</taxon>
    </lineage>
</organism>
<dbReference type="Proteomes" id="UP000321926">
    <property type="component" value="Unassembled WGS sequence"/>
</dbReference>
<dbReference type="InterPro" id="IPR002173">
    <property type="entry name" value="Carboh/pur_kinase_PfkB_CS"/>
</dbReference>
<proteinExistence type="inferred from homology"/>
<dbReference type="InterPro" id="IPR011611">
    <property type="entry name" value="PfkB_dom"/>
</dbReference>
<evidence type="ECO:0000256" key="3">
    <source>
        <dbReference type="ARBA" id="ARBA00022777"/>
    </source>
</evidence>
<dbReference type="CDD" id="cd01167">
    <property type="entry name" value="bac_FRK"/>
    <property type="match status" value="1"/>
</dbReference>
<dbReference type="PANTHER" id="PTHR43085">
    <property type="entry name" value="HEXOKINASE FAMILY MEMBER"/>
    <property type="match status" value="1"/>
</dbReference>
<comment type="caution">
    <text evidence="5">The sequence shown here is derived from an EMBL/GenBank/DDBJ whole genome shotgun (WGS) entry which is preliminary data.</text>
</comment>
<dbReference type="InterPro" id="IPR029056">
    <property type="entry name" value="Ribokinase-like"/>
</dbReference>
<evidence type="ECO:0000256" key="1">
    <source>
        <dbReference type="ARBA" id="ARBA00010688"/>
    </source>
</evidence>
<sequence>MKNLPEVPAVVCYGEVLWDVAPTKATPGGAPMNVAYHLQQFGSSTTLISRIGADEQGEQLLEHLQRSGLSTSFCQTDSTHATSEVHVRIAENNEVSYDILYPVAWDFIQYQEAQEPLVRQADAFVFGSLVSRNEASYSTLLQLLQLSGYNVFDVNLREPHYTPDKLKQLLTYADLVKLNEAELELITDWFKPGLTTETDRIKLLQEKFALEEVLVTKGSKGASFYFQDEHYFQKAFPIQVADTIGSGDSFLAAFLAHKLRHAPPATCLAYAAALAAFVTMHHGACPPYTLQTLENFKQEKEKQQP</sequence>
<reference evidence="5 6" key="1">
    <citation type="submission" date="2019-08" db="EMBL/GenBank/DDBJ databases">
        <authorList>
            <person name="Shi S."/>
        </authorList>
    </citation>
    <scope>NUCLEOTIDE SEQUENCE [LARGE SCALE GENOMIC DNA]</scope>
    <source>
        <strain evidence="5 6">GY10130</strain>
    </source>
</reference>
<dbReference type="AlphaFoldDB" id="A0A5C8K765"/>
<name>A0A5C8K765_9BACT</name>
<keyword evidence="6" id="KW-1185">Reference proteome</keyword>
<dbReference type="InterPro" id="IPR050306">
    <property type="entry name" value="PfkB_Carbo_kinase"/>
</dbReference>
<dbReference type="PANTHER" id="PTHR43085:SF57">
    <property type="entry name" value="CARBOHYDRATE KINASE PFKB DOMAIN-CONTAINING PROTEIN"/>
    <property type="match status" value="1"/>
</dbReference>
<protein>
    <submittedName>
        <fullName evidence="5">Carbohydrate kinase</fullName>
    </submittedName>
</protein>
<evidence type="ECO:0000256" key="2">
    <source>
        <dbReference type="ARBA" id="ARBA00022679"/>
    </source>
</evidence>
<accession>A0A5C8K765</accession>
<evidence type="ECO:0000313" key="5">
    <source>
        <dbReference type="EMBL" id="TXK48064.1"/>
    </source>
</evidence>
<evidence type="ECO:0000313" key="6">
    <source>
        <dbReference type="Proteomes" id="UP000321926"/>
    </source>
</evidence>
<dbReference type="RefSeq" id="WP_147921321.1">
    <property type="nucleotide sequence ID" value="NZ_VRTY01000025.1"/>
</dbReference>
<evidence type="ECO:0000259" key="4">
    <source>
        <dbReference type="Pfam" id="PF00294"/>
    </source>
</evidence>
<dbReference type="PROSITE" id="PS00583">
    <property type="entry name" value="PFKB_KINASES_1"/>
    <property type="match status" value="1"/>
</dbReference>
<keyword evidence="3 5" id="KW-0418">Kinase</keyword>
<gene>
    <name evidence="5" type="ORF">FVR03_08515</name>
</gene>